<proteinExistence type="inferred from homology"/>
<dbReference type="InterPro" id="IPR004140">
    <property type="entry name" value="Exo70"/>
</dbReference>
<name>A0A2I0BCX6_9ASPA</name>
<evidence type="ECO:0000313" key="6">
    <source>
        <dbReference type="EMBL" id="PKA65640.1"/>
    </source>
</evidence>
<comment type="similarity">
    <text evidence="1 3">Belongs to the EXO70 family.</text>
</comment>
<dbReference type="AlphaFoldDB" id="A0A2I0BCX6"/>
<evidence type="ECO:0000256" key="1">
    <source>
        <dbReference type="ARBA" id="ARBA00006756"/>
    </source>
</evidence>
<keyword evidence="3" id="KW-0268">Exocytosis</keyword>
<dbReference type="PANTHER" id="PTHR12542">
    <property type="entry name" value="EXOCYST COMPLEX PROTEIN EXO70"/>
    <property type="match status" value="1"/>
</dbReference>
<dbReference type="STRING" id="1088818.A0A2I0BCX6"/>
<feature type="region of interest" description="Disordered" evidence="4">
    <location>
        <begin position="218"/>
        <end position="238"/>
    </location>
</feature>
<dbReference type="SUPFAM" id="SSF74788">
    <property type="entry name" value="Cullin repeat-like"/>
    <property type="match status" value="1"/>
</dbReference>
<organism evidence="6 7">
    <name type="scientific">Apostasia shenzhenica</name>
    <dbReference type="NCBI Taxonomy" id="1088818"/>
    <lineage>
        <taxon>Eukaryota</taxon>
        <taxon>Viridiplantae</taxon>
        <taxon>Streptophyta</taxon>
        <taxon>Embryophyta</taxon>
        <taxon>Tracheophyta</taxon>
        <taxon>Spermatophyta</taxon>
        <taxon>Magnoliopsida</taxon>
        <taxon>Liliopsida</taxon>
        <taxon>Asparagales</taxon>
        <taxon>Orchidaceae</taxon>
        <taxon>Apostasioideae</taxon>
        <taxon>Apostasia</taxon>
    </lineage>
</organism>
<evidence type="ECO:0000313" key="7">
    <source>
        <dbReference type="Proteomes" id="UP000236161"/>
    </source>
</evidence>
<dbReference type="InterPro" id="IPR046364">
    <property type="entry name" value="Exo70_C"/>
</dbReference>
<dbReference type="OrthoDB" id="1922221at2759"/>
<dbReference type="GO" id="GO:0006887">
    <property type="term" value="P:exocytosis"/>
    <property type="evidence" value="ECO:0007669"/>
    <property type="project" value="UniProtKB-KW"/>
</dbReference>
<protein>
    <recommendedName>
        <fullName evidence="3">Exocyst subunit Exo70 family protein</fullName>
    </recommendedName>
</protein>
<dbReference type="EMBL" id="KZ451890">
    <property type="protein sequence ID" value="PKA65640.1"/>
    <property type="molecule type" value="Genomic_DNA"/>
</dbReference>
<comment type="function">
    <text evidence="3">Component of the exocyst complex.</text>
</comment>
<dbReference type="GO" id="GO:0005546">
    <property type="term" value="F:phosphatidylinositol-4,5-bisphosphate binding"/>
    <property type="evidence" value="ECO:0007669"/>
    <property type="project" value="InterPro"/>
</dbReference>
<keyword evidence="7" id="KW-1185">Reference proteome</keyword>
<evidence type="ECO:0000256" key="4">
    <source>
        <dbReference type="SAM" id="MobiDB-lite"/>
    </source>
</evidence>
<sequence length="714" mass="77749">MTTEPANTAAGADGDSVISKLRASHASISSVLRSSTAAARDLAGAGLSLSCRQDFLSGIAGVIEPLQSQAIANEAVQARIGQAVSPAISLLRAFNHAERLERRLLALSSGEAADGDGGADRLVIYVDCVSRLSSAVSAVTAEREPAVQRLQDAVEFLGRTKATDKLRVRRLRDAAAALRAVCEEEVEKMRYEGPLDEALLRLQDEYEEILRRLRHQDDGEYGEGAGGGESLVGRGMESDDWPTLGSPEEIEVLRRVFETLASNDCLDICIDIFVKVRYRQVAKALMRLNPDYLNTYEPEEIDRIDWESLESSISLWIEHLHVAVTTVLAAEKHLSRSVLSSAMDGAVWPECFAKISDRIMAVFFRFAEGVALSSPEPQKLFKLLDMSDAARRLRPSLSVLFDDAAPDISTRFRELQKLLVHAASAAFSALALRIQGLQDGSSTPPDAAVPGVVRYAVNYLKCLTADGYSPAMAHVLRTERLWSAGFLSRPDSDNSLLKESVAGVLEALQHNVEAKRERYRDKFAGHLFAMNSYWYMYMRTRGSEVAKIVGEEEMRSKYKAAAEAAASWYQAEAWGPLVRLLEVDNPPLPEAAEAGEAAGAEAVARGKMEAFKRELQENFRLHMAGRYKIPDADLRAQMKKAVAEMVVSAYSAFLKDSAGAMKGRPFLPPDTVQKVIGRLFNGGEGGNGRDGGRRAVAAAAAAAAAEQKDGGRIS</sequence>
<evidence type="ECO:0000259" key="5">
    <source>
        <dbReference type="Pfam" id="PF03081"/>
    </source>
</evidence>
<dbReference type="Pfam" id="PF03081">
    <property type="entry name" value="Exo70_C"/>
    <property type="match status" value="1"/>
</dbReference>
<reference evidence="6 7" key="1">
    <citation type="journal article" date="2017" name="Nature">
        <title>The Apostasia genome and the evolution of orchids.</title>
        <authorList>
            <person name="Zhang G.Q."/>
            <person name="Liu K.W."/>
            <person name="Li Z."/>
            <person name="Lohaus R."/>
            <person name="Hsiao Y.Y."/>
            <person name="Niu S.C."/>
            <person name="Wang J.Y."/>
            <person name="Lin Y.C."/>
            <person name="Xu Q."/>
            <person name="Chen L.J."/>
            <person name="Yoshida K."/>
            <person name="Fujiwara S."/>
            <person name="Wang Z.W."/>
            <person name="Zhang Y.Q."/>
            <person name="Mitsuda N."/>
            <person name="Wang M."/>
            <person name="Liu G.H."/>
            <person name="Pecoraro L."/>
            <person name="Huang H.X."/>
            <person name="Xiao X.J."/>
            <person name="Lin M."/>
            <person name="Wu X.Y."/>
            <person name="Wu W.L."/>
            <person name="Chen Y.Y."/>
            <person name="Chang S.B."/>
            <person name="Sakamoto S."/>
            <person name="Ohme-Takagi M."/>
            <person name="Yagi M."/>
            <person name="Zeng S.J."/>
            <person name="Shen C.Y."/>
            <person name="Yeh C.M."/>
            <person name="Luo Y.B."/>
            <person name="Tsai W.C."/>
            <person name="Van de Peer Y."/>
            <person name="Liu Z.J."/>
        </authorList>
    </citation>
    <scope>NUCLEOTIDE SEQUENCE [LARGE SCALE GENOMIC DNA]</scope>
    <source>
        <strain evidence="7">cv. Shenzhen</strain>
        <tissue evidence="6">Stem</tissue>
    </source>
</reference>
<dbReference type="InterPro" id="IPR016159">
    <property type="entry name" value="Cullin_repeat-like_dom_sf"/>
</dbReference>
<gene>
    <name evidence="6" type="ORF">AXF42_Ash013054</name>
</gene>
<feature type="domain" description="Exocyst complex subunit Exo70 C-terminal" evidence="5">
    <location>
        <begin position="316"/>
        <end position="662"/>
    </location>
</feature>
<dbReference type="GO" id="GO:0015031">
    <property type="term" value="P:protein transport"/>
    <property type="evidence" value="ECO:0007669"/>
    <property type="project" value="UniProtKB-KW"/>
</dbReference>
<accession>A0A2I0BCX6</accession>
<dbReference type="PANTHER" id="PTHR12542:SF90">
    <property type="entry name" value="EXOCYST COMPLEX COMPONENT EXO70I"/>
    <property type="match status" value="1"/>
</dbReference>
<dbReference type="GO" id="GO:0000145">
    <property type="term" value="C:exocyst"/>
    <property type="evidence" value="ECO:0007669"/>
    <property type="project" value="InterPro"/>
</dbReference>
<keyword evidence="3" id="KW-0653">Protein transport</keyword>
<dbReference type="Gene3D" id="1.20.1280.170">
    <property type="entry name" value="Exocyst complex component Exo70"/>
    <property type="match status" value="1"/>
</dbReference>
<evidence type="ECO:0000256" key="2">
    <source>
        <dbReference type="ARBA" id="ARBA00022448"/>
    </source>
</evidence>
<keyword evidence="2 3" id="KW-0813">Transport</keyword>
<evidence type="ECO:0000256" key="3">
    <source>
        <dbReference type="RuleBase" id="RU365026"/>
    </source>
</evidence>
<dbReference type="Proteomes" id="UP000236161">
    <property type="component" value="Unassembled WGS sequence"/>
</dbReference>